<dbReference type="InterPro" id="IPR003370">
    <property type="entry name" value="Chromate_transpt"/>
</dbReference>
<evidence type="ECO:0000256" key="3">
    <source>
        <dbReference type="ARBA" id="ARBA00022475"/>
    </source>
</evidence>
<dbReference type="AlphaFoldDB" id="A0A3E3DXW0"/>
<feature type="transmembrane region" description="Helical" evidence="7">
    <location>
        <begin position="6"/>
        <end position="30"/>
    </location>
</feature>
<keyword evidence="5 7" id="KW-1133">Transmembrane helix</keyword>
<protein>
    <submittedName>
        <fullName evidence="8">Chromate transporter</fullName>
    </submittedName>
</protein>
<reference evidence="8 9" key="1">
    <citation type="submission" date="2018-08" db="EMBL/GenBank/DDBJ databases">
        <title>A genome reference for cultivated species of the human gut microbiota.</title>
        <authorList>
            <person name="Zou Y."/>
            <person name="Xue W."/>
            <person name="Luo G."/>
        </authorList>
    </citation>
    <scope>NUCLEOTIDE SEQUENCE [LARGE SCALE GENOMIC DNA]</scope>
    <source>
        <strain evidence="8 9">AM25-6</strain>
    </source>
</reference>
<gene>
    <name evidence="8" type="ORF">DW687_04995</name>
</gene>
<evidence type="ECO:0000256" key="7">
    <source>
        <dbReference type="SAM" id="Phobius"/>
    </source>
</evidence>
<keyword evidence="6 7" id="KW-0472">Membrane</keyword>
<dbReference type="PANTHER" id="PTHR43663:SF1">
    <property type="entry name" value="CHROMATE TRANSPORTER"/>
    <property type="match status" value="1"/>
</dbReference>
<dbReference type="GeneID" id="97999850"/>
<dbReference type="GO" id="GO:0015109">
    <property type="term" value="F:chromate transmembrane transporter activity"/>
    <property type="evidence" value="ECO:0007669"/>
    <property type="project" value="InterPro"/>
</dbReference>
<evidence type="ECO:0000256" key="6">
    <source>
        <dbReference type="ARBA" id="ARBA00023136"/>
    </source>
</evidence>
<dbReference type="InterPro" id="IPR052518">
    <property type="entry name" value="CHR_Transporter"/>
</dbReference>
<organism evidence="8 9">
    <name type="scientific">Anaerofustis stercorihominis</name>
    <dbReference type="NCBI Taxonomy" id="214853"/>
    <lineage>
        <taxon>Bacteria</taxon>
        <taxon>Bacillati</taxon>
        <taxon>Bacillota</taxon>
        <taxon>Clostridia</taxon>
        <taxon>Eubacteriales</taxon>
        <taxon>Eubacteriaceae</taxon>
        <taxon>Anaerofustis</taxon>
    </lineage>
</organism>
<evidence type="ECO:0000256" key="5">
    <source>
        <dbReference type="ARBA" id="ARBA00022989"/>
    </source>
</evidence>
<name>A0A3E3DXW0_9FIRM</name>
<keyword evidence="4 7" id="KW-0812">Transmembrane</keyword>
<comment type="similarity">
    <text evidence="2">Belongs to the chromate ion transporter (CHR) (TC 2.A.51) family.</text>
</comment>
<dbReference type="PANTHER" id="PTHR43663">
    <property type="entry name" value="CHROMATE TRANSPORT PROTEIN-RELATED"/>
    <property type="match status" value="1"/>
</dbReference>
<evidence type="ECO:0000256" key="2">
    <source>
        <dbReference type="ARBA" id="ARBA00005262"/>
    </source>
</evidence>
<evidence type="ECO:0000256" key="1">
    <source>
        <dbReference type="ARBA" id="ARBA00004651"/>
    </source>
</evidence>
<dbReference type="Pfam" id="PF02417">
    <property type="entry name" value="Chromate_transp"/>
    <property type="match status" value="1"/>
</dbReference>
<dbReference type="RefSeq" id="WP_007049436.1">
    <property type="nucleotide sequence ID" value="NZ_CABKNJ010000005.1"/>
</dbReference>
<evidence type="ECO:0000313" key="8">
    <source>
        <dbReference type="EMBL" id="RGD74127.1"/>
    </source>
</evidence>
<proteinExistence type="inferred from homology"/>
<feature type="transmembrane region" description="Helical" evidence="7">
    <location>
        <begin position="143"/>
        <end position="176"/>
    </location>
</feature>
<evidence type="ECO:0000313" key="9">
    <source>
        <dbReference type="Proteomes" id="UP000261212"/>
    </source>
</evidence>
<sequence length="184" mass="19913">MKNKDLDLFITFANIGAFTFGGGYAMIPLLQKEVVEKKKWIDENEMLDITAISQSTPGPLAINCATFVGYKIGGVWGSVLATLGVVVPSFFIIIGVSIIFNMFKDNIIVNNVFAGVKAGVIVLILEAALKLGKPIKKDYFNMILLFASLLITAFTSINVIYVLIACALLGVIFHGFNIIKGGDM</sequence>
<feature type="transmembrane region" description="Helical" evidence="7">
    <location>
        <begin position="112"/>
        <end position="131"/>
    </location>
</feature>
<dbReference type="GO" id="GO:0005886">
    <property type="term" value="C:plasma membrane"/>
    <property type="evidence" value="ECO:0007669"/>
    <property type="project" value="UniProtKB-SubCell"/>
</dbReference>
<dbReference type="Proteomes" id="UP000261212">
    <property type="component" value="Unassembled WGS sequence"/>
</dbReference>
<keyword evidence="3" id="KW-1003">Cell membrane</keyword>
<feature type="transmembrane region" description="Helical" evidence="7">
    <location>
        <begin position="79"/>
        <end position="100"/>
    </location>
</feature>
<accession>A0A3E3DXW0</accession>
<comment type="caution">
    <text evidence="8">The sequence shown here is derived from an EMBL/GenBank/DDBJ whole genome shotgun (WGS) entry which is preliminary data.</text>
</comment>
<comment type="subcellular location">
    <subcellularLocation>
        <location evidence="1">Cell membrane</location>
        <topology evidence="1">Multi-pass membrane protein</topology>
    </subcellularLocation>
</comment>
<evidence type="ECO:0000256" key="4">
    <source>
        <dbReference type="ARBA" id="ARBA00022692"/>
    </source>
</evidence>
<dbReference type="EMBL" id="QUSM01000003">
    <property type="protein sequence ID" value="RGD74127.1"/>
    <property type="molecule type" value="Genomic_DNA"/>
</dbReference>